<dbReference type="InterPro" id="IPR018303">
    <property type="entry name" value="ATPase_P-typ_P_site"/>
</dbReference>
<dbReference type="Pfam" id="PF00122">
    <property type="entry name" value="E1-E2_ATPase"/>
    <property type="match status" value="1"/>
</dbReference>
<feature type="transmembrane region" description="Helical" evidence="8">
    <location>
        <begin position="240"/>
        <end position="262"/>
    </location>
</feature>
<dbReference type="InterPro" id="IPR059000">
    <property type="entry name" value="ATPase_P-type_domA"/>
</dbReference>
<keyword evidence="2 8" id="KW-0812">Transmembrane</keyword>
<dbReference type="EMBL" id="JBBMFE010000019">
    <property type="protein sequence ID" value="MEQ2473830.1"/>
    <property type="molecule type" value="Genomic_DNA"/>
</dbReference>
<feature type="transmembrane region" description="Helical" evidence="8">
    <location>
        <begin position="210"/>
        <end position="228"/>
    </location>
</feature>
<dbReference type="Pfam" id="PF08282">
    <property type="entry name" value="Hydrolase_3"/>
    <property type="match status" value="1"/>
</dbReference>
<feature type="domain" description="Cation-transporting P-type ATPase N-terminal" evidence="11">
    <location>
        <begin position="13"/>
        <end position="48"/>
    </location>
</feature>
<dbReference type="PRINTS" id="PR00120">
    <property type="entry name" value="HATPASE"/>
</dbReference>
<evidence type="ECO:0000259" key="10">
    <source>
        <dbReference type="Pfam" id="PF00689"/>
    </source>
</evidence>
<reference evidence="12 13" key="1">
    <citation type="submission" date="2024-03" db="EMBL/GenBank/DDBJ databases">
        <title>Human intestinal bacterial collection.</title>
        <authorList>
            <person name="Pauvert C."/>
            <person name="Hitch T.C.A."/>
            <person name="Clavel T."/>
        </authorList>
    </citation>
    <scope>NUCLEOTIDE SEQUENCE [LARGE SCALE GENOMIC DNA]</scope>
    <source>
        <strain evidence="12 13">CLA-AA-H132</strain>
    </source>
</reference>
<feature type="transmembrane region" description="Helical" evidence="8">
    <location>
        <begin position="37"/>
        <end position="70"/>
    </location>
</feature>
<organism evidence="12 13">
    <name type="scientific">Laedolimicola intestinihominis</name>
    <dbReference type="NCBI Taxonomy" id="3133166"/>
    <lineage>
        <taxon>Bacteria</taxon>
        <taxon>Bacillati</taxon>
        <taxon>Bacillota</taxon>
        <taxon>Clostridia</taxon>
        <taxon>Lachnospirales</taxon>
        <taxon>Lachnospiraceae</taxon>
        <taxon>Laedolimicola</taxon>
    </lineage>
</organism>
<feature type="domain" description="Cation-transporting P-type ATPase C-terminal" evidence="10">
    <location>
        <begin position="653"/>
        <end position="842"/>
    </location>
</feature>
<evidence type="ECO:0000259" key="11">
    <source>
        <dbReference type="Pfam" id="PF00690"/>
    </source>
</evidence>
<comment type="caution">
    <text evidence="12">The sequence shown here is derived from an EMBL/GenBank/DDBJ whole genome shotgun (WGS) entry which is preliminary data.</text>
</comment>
<dbReference type="Pfam" id="PF00690">
    <property type="entry name" value="Cation_ATPase_N"/>
    <property type="match status" value="1"/>
</dbReference>
<dbReference type="InterPro" id="IPR008250">
    <property type="entry name" value="ATPase_P-typ_transduc_dom_A_sf"/>
</dbReference>
<evidence type="ECO:0000256" key="4">
    <source>
        <dbReference type="ARBA" id="ARBA00022840"/>
    </source>
</evidence>
<name>A0ABV1FL85_9FIRM</name>
<protein>
    <submittedName>
        <fullName evidence="12">Cation-translocating P-type ATPase</fullName>
    </submittedName>
</protein>
<dbReference type="SFLD" id="SFLDF00027">
    <property type="entry name" value="p-type_atpase"/>
    <property type="match status" value="1"/>
</dbReference>
<dbReference type="InterPro" id="IPR036412">
    <property type="entry name" value="HAD-like_sf"/>
</dbReference>
<comment type="subcellular location">
    <subcellularLocation>
        <location evidence="1">Membrane</location>
        <topology evidence="1">Multi-pass membrane protein</topology>
    </subcellularLocation>
</comment>
<evidence type="ECO:0000256" key="7">
    <source>
        <dbReference type="ARBA" id="ARBA00023136"/>
    </source>
</evidence>
<evidence type="ECO:0000313" key="12">
    <source>
        <dbReference type="EMBL" id="MEQ2473830.1"/>
    </source>
</evidence>
<feature type="transmembrane region" description="Helical" evidence="8">
    <location>
        <begin position="628"/>
        <end position="648"/>
    </location>
</feature>
<dbReference type="Gene3D" id="1.20.1110.10">
    <property type="entry name" value="Calcium-transporting ATPase, transmembrane domain"/>
    <property type="match status" value="1"/>
</dbReference>
<dbReference type="Gene3D" id="3.40.1110.10">
    <property type="entry name" value="Calcium-transporting ATPase, cytoplasmic domain N"/>
    <property type="match status" value="1"/>
</dbReference>
<dbReference type="SFLD" id="SFLDG00002">
    <property type="entry name" value="C1.7:_P-type_atpase_like"/>
    <property type="match status" value="1"/>
</dbReference>
<dbReference type="Gene3D" id="3.40.50.1000">
    <property type="entry name" value="HAD superfamily/HAD-like"/>
    <property type="match status" value="1"/>
</dbReference>
<dbReference type="InterPro" id="IPR023214">
    <property type="entry name" value="HAD_sf"/>
</dbReference>
<evidence type="ECO:0000313" key="13">
    <source>
        <dbReference type="Proteomes" id="UP001438008"/>
    </source>
</evidence>
<dbReference type="InterPro" id="IPR006068">
    <property type="entry name" value="ATPase_P-typ_cation-transptr_C"/>
</dbReference>
<dbReference type="SUPFAM" id="SSF56784">
    <property type="entry name" value="HAD-like"/>
    <property type="match status" value="1"/>
</dbReference>
<evidence type="ECO:0000256" key="1">
    <source>
        <dbReference type="ARBA" id="ARBA00004141"/>
    </source>
</evidence>
<evidence type="ECO:0000256" key="8">
    <source>
        <dbReference type="SAM" id="Phobius"/>
    </source>
</evidence>
<evidence type="ECO:0000259" key="9">
    <source>
        <dbReference type="Pfam" id="PF00122"/>
    </source>
</evidence>
<evidence type="ECO:0000256" key="2">
    <source>
        <dbReference type="ARBA" id="ARBA00022692"/>
    </source>
</evidence>
<gene>
    <name evidence="12" type="ORF">WMO29_15260</name>
</gene>
<dbReference type="Pfam" id="PF13246">
    <property type="entry name" value="Cation_ATPase"/>
    <property type="match status" value="1"/>
</dbReference>
<dbReference type="PRINTS" id="PR00119">
    <property type="entry name" value="CATATPASE"/>
</dbReference>
<dbReference type="RefSeq" id="WP_349165367.1">
    <property type="nucleotide sequence ID" value="NZ_JBBMFE010000019.1"/>
</dbReference>
<dbReference type="SUPFAM" id="SSF81660">
    <property type="entry name" value="Metal cation-transporting ATPase, ATP-binding domain N"/>
    <property type="match status" value="1"/>
</dbReference>
<dbReference type="PANTHER" id="PTHR42861">
    <property type="entry name" value="CALCIUM-TRANSPORTING ATPASE"/>
    <property type="match status" value="1"/>
</dbReference>
<dbReference type="Pfam" id="PF00689">
    <property type="entry name" value="Cation_ATPase_C"/>
    <property type="match status" value="1"/>
</dbReference>
<dbReference type="InterPro" id="IPR023299">
    <property type="entry name" value="ATPase_P-typ_cyto_dom_N"/>
</dbReference>
<feature type="transmembrane region" description="Helical" evidence="8">
    <location>
        <begin position="697"/>
        <end position="730"/>
    </location>
</feature>
<keyword evidence="5" id="KW-1278">Translocase</keyword>
<dbReference type="InterPro" id="IPR004014">
    <property type="entry name" value="ATPase_P-typ_cation-transptr_N"/>
</dbReference>
<dbReference type="InterPro" id="IPR044492">
    <property type="entry name" value="P_typ_ATPase_HD_dom"/>
</dbReference>
<keyword evidence="4" id="KW-0067">ATP-binding</keyword>
<evidence type="ECO:0000256" key="3">
    <source>
        <dbReference type="ARBA" id="ARBA00022741"/>
    </source>
</evidence>
<keyword evidence="3" id="KW-0547">Nucleotide-binding</keyword>
<keyword evidence="13" id="KW-1185">Reference proteome</keyword>
<dbReference type="SFLD" id="SFLDS00003">
    <property type="entry name" value="Haloacid_Dehalogenase"/>
    <property type="match status" value="1"/>
</dbReference>
<accession>A0ABV1FL85</accession>
<evidence type="ECO:0000256" key="6">
    <source>
        <dbReference type="ARBA" id="ARBA00022989"/>
    </source>
</evidence>
<proteinExistence type="predicted"/>
<feature type="transmembrane region" description="Helical" evidence="8">
    <location>
        <begin position="792"/>
        <end position="813"/>
    </location>
</feature>
<dbReference type="Proteomes" id="UP001438008">
    <property type="component" value="Unassembled WGS sequence"/>
</dbReference>
<dbReference type="SUPFAM" id="SSF81653">
    <property type="entry name" value="Calcium ATPase, transduction domain A"/>
    <property type="match status" value="1"/>
</dbReference>
<keyword evidence="7 8" id="KW-0472">Membrane</keyword>
<sequence length="846" mass="91554">MKYADTPAAPARGQNILLDVHRKTSLETFLEQLNDPLIFVLFVAAAISILLGEASDAAIILTVILVNAFVGVVQEGKAQKALDALKQMTSPTALIRENGRLVEIPARDLIPGDIVCLDAGRQVPADLTLTSVSSLKIEESALTGESVPVEKDLGRHNQAFMSTNVTYGRGEGVVTAVGMDTQMGRIARLIENEHSETTPLQHRLADLGRILSIVSVTLCALLFVVAVLQRRDIPEMLITAISLAVAAVPEGLPAVVTLVLALSVSRMVRVNTIVKRLPSVETLGCVSVVCSDKTGTLTQNRMTVTTCWTDGQIREAAGLRPDHDKLFLTGLTLCNDAVLESDSRLGDPTELALLDLAARFDLSRPDLEREQPRIGEIAFDSERKMMTTLHRHGNGSISYTKGSPDEILKRCDTILSDDRVMPLEPSMRRTIETALHTLSNQALRLLAIAMRTNDRQPQEKSLTFLGLAGMMDPIRPEAVQAVRDFRKAGVRTVMITGDRPDTAFVIARELGIAAKPSDCLSGAQIDRLSDPDFAQEAERCSVFAQVSPEHKVRIVRALKSSGHIVAMTGDGVNDAPSLKTADVGVAMGITGTDVAKNAADLILTDDNFATIAKAIAEGRGIYANIKKAVLFLLSSNFGEIMTMLAAILMNFSSPLKPSHILWINLITDSLPALALGVDPENPAHFMRQPPRPKNENLFASGGLSCTLLYGFLIAFISTAAFLCLPVALLRGVGLPLTLTNLRLLLVEPQLLARCQTYAFTVLGISQLFHAVGMRDVETSLFRMNHLENKLMLAAFAIGIGLQVLVTEFPYFVTAFGTCRLAPGEWARLILLSAAPLLAHELLILTQ</sequence>
<dbReference type="PROSITE" id="PS00154">
    <property type="entry name" value="ATPASE_E1_E2"/>
    <property type="match status" value="1"/>
</dbReference>
<dbReference type="Gene3D" id="2.70.150.10">
    <property type="entry name" value="Calcium-transporting ATPase, cytoplasmic transduction domain A"/>
    <property type="match status" value="1"/>
</dbReference>
<dbReference type="SUPFAM" id="SSF81665">
    <property type="entry name" value="Calcium ATPase, transmembrane domain M"/>
    <property type="match status" value="1"/>
</dbReference>
<keyword evidence="6 8" id="KW-1133">Transmembrane helix</keyword>
<feature type="domain" description="P-type ATPase A" evidence="9">
    <location>
        <begin position="88"/>
        <end position="191"/>
    </location>
</feature>
<evidence type="ECO:0000256" key="5">
    <source>
        <dbReference type="ARBA" id="ARBA00022967"/>
    </source>
</evidence>
<dbReference type="InterPro" id="IPR001757">
    <property type="entry name" value="P_typ_ATPase"/>
</dbReference>
<dbReference type="InterPro" id="IPR023298">
    <property type="entry name" value="ATPase_P-typ_TM_dom_sf"/>
</dbReference>
<dbReference type="NCBIfam" id="TIGR01494">
    <property type="entry name" value="ATPase_P-type"/>
    <property type="match status" value="2"/>
</dbReference>